<dbReference type="KEGG" id="meh:M301_2043"/>
<proteinExistence type="inferred from homology"/>
<evidence type="ECO:0000256" key="2">
    <source>
        <dbReference type="ARBA" id="ARBA00008163"/>
    </source>
</evidence>
<evidence type="ECO:0000256" key="7">
    <source>
        <dbReference type="ARBA" id="ARBA00023237"/>
    </source>
</evidence>
<evidence type="ECO:0000256" key="8">
    <source>
        <dbReference type="SAM" id="SignalP"/>
    </source>
</evidence>
<dbReference type="Pfam" id="PF03349">
    <property type="entry name" value="Toluene_X"/>
    <property type="match status" value="1"/>
</dbReference>
<feature type="signal peptide" evidence="8">
    <location>
        <begin position="1"/>
        <end position="21"/>
    </location>
</feature>
<organism evidence="9 10">
    <name type="scientific">Methylotenera versatilis (strain 301)</name>
    <dbReference type="NCBI Taxonomy" id="666681"/>
    <lineage>
        <taxon>Bacteria</taxon>
        <taxon>Pseudomonadati</taxon>
        <taxon>Pseudomonadota</taxon>
        <taxon>Betaproteobacteria</taxon>
        <taxon>Nitrosomonadales</taxon>
        <taxon>Methylophilaceae</taxon>
        <taxon>Methylotenera</taxon>
    </lineage>
</organism>
<keyword evidence="5 8" id="KW-0732">Signal</keyword>
<feature type="chain" id="PRO_5003094693" evidence="8">
    <location>
        <begin position="22"/>
        <end position="415"/>
    </location>
</feature>
<comment type="similarity">
    <text evidence="2">Belongs to the OmpP1/FadL family.</text>
</comment>
<evidence type="ECO:0000256" key="1">
    <source>
        <dbReference type="ARBA" id="ARBA00004571"/>
    </source>
</evidence>
<comment type="subcellular location">
    <subcellularLocation>
        <location evidence="1">Cell outer membrane</location>
        <topology evidence="1">Multi-pass membrane protein</topology>
    </subcellularLocation>
</comment>
<dbReference type="Proteomes" id="UP000000383">
    <property type="component" value="Chromosome"/>
</dbReference>
<evidence type="ECO:0000313" key="10">
    <source>
        <dbReference type="Proteomes" id="UP000000383"/>
    </source>
</evidence>
<reference evidence="9 10" key="2">
    <citation type="journal article" date="2011" name="J. Bacteriol.">
        <title>Genomes of three methylotrophs from a single niche uncover genetic and metabolic divergence of Methylophilaceae.</title>
        <authorList>
            <person name="Lapidus A."/>
            <person name="Clum A."/>
            <person name="Labutti K."/>
            <person name="Kaluzhnaya M.G."/>
            <person name="Lim S."/>
            <person name="Beck D.A."/>
            <person name="Glavina Del Rio T."/>
            <person name="Nolan M."/>
            <person name="Mavromatis K."/>
            <person name="Huntemann M."/>
            <person name="Lucas S."/>
            <person name="Lidstrom M.E."/>
            <person name="Ivanova N."/>
            <person name="Chistoserdova L."/>
        </authorList>
    </citation>
    <scope>NUCLEOTIDE SEQUENCE [LARGE SCALE GENOMIC DNA]</scope>
    <source>
        <strain evidence="9 10">301</strain>
    </source>
</reference>
<reference evidence="10" key="1">
    <citation type="submission" date="2010-05" db="EMBL/GenBank/DDBJ databases">
        <title>Complete sequence of Methylotenera sp. 301.</title>
        <authorList>
            <person name="Lucas S."/>
            <person name="Copeland A."/>
            <person name="Lapidus A."/>
            <person name="Cheng J.-F."/>
            <person name="Bruce D."/>
            <person name="Goodwin L."/>
            <person name="Pitluck S."/>
            <person name="Clum A."/>
            <person name="Land M."/>
            <person name="Hauser L."/>
            <person name="Kyrpides N."/>
            <person name="Ivanova N."/>
            <person name="Chistoservova L."/>
            <person name="Kalyuzhnaya M."/>
            <person name="Woyke T."/>
        </authorList>
    </citation>
    <scope>NUCLEOTIDE SEQUENCE [LARGE SCALE GENOMIC DNA]</scope>
    <source>
        <strain evidence="10">301</strain>
    </source>
</reference>
<evidence type="ECO:0000256" key="6">
    <source>
        <dbReference type="ARBA" id="ARBA00023136"/>
    </source>
</evidence>
<keyword evidence="4" id="KW-0812">Transmembrane</keyword>
<dbReference type="AlphaFoldDB" id="D7DKG9"/>
<dbReference type="PANTHER" id="PTHR35093">
    <property type="entry name" value="OUTER MEMBRANE PROTEIN NMB0088-RELATED"/>
    <property type="match status" value="1"/>
</dbReference>
<keyword evidence="3" id="KW-1134">Transmembrane beta strand</keyword>
<keyword evidence="7" id="KW-0998">Cell outer membrane</keyword>
<dbReference type="Gene3D" id="2.40.160.60">
    <property type="entry name" value="Outer membrane protein transport protein (OMPP1/FadL/TodX)"/>
    <property type="match status" value="1"/>
</dbReference>
<dbReference type="HOGENOM" id="CLU_035981_1_0_4"/>
<evidence type="ECO:0000256" key="5">
    <source>
        <dbReference type="ARBA" id="ARBA00022729"/>
    </source>
</evidence>
<dbReference type="eggNOG" id="COG2067">
    <property type="taxonomic scope" value="Bacteria"/>
</dbReference>
<dbReference type="OrthoDB" id="19849at2"/>
<dbReference type="GO" id="GO:0015483">
    <property type="term" value="F:long-chain fatty acid transporting porin activity"/>
    <property type="evidence" value="ECO:0007669"/>
    <property type="project" value="TreeGrafter"/>
</dbReference>
<accession>D7DKG9</accession>
<sequence precursor="true">MKLTLKFLPLIIIAASAEANATDGYFTHGYGVKSQGMGGVGIALPQDALAAAANPAGMGLIGDRVDFGVTWFRPQRESELVNTAGGSKFFDGTYDANDTENFIIPEFGYNRQINSNLTLGVSVYGNGGMNTDYKNGIPLFGSTGSAGVDLIQVFVAPTVAWKLTPTQTVGASLNLAYQRFEAKGLQGFAPASTSPSNLTNNGHDNSYGAGLHLGWIGQINDVVSLGASYQSRTYMSKFDKYKGLFAEQGDFDIPSTYGVGIAVKATQQLTLAADVERINYSDVASVGNASLSNLGNGLGSDNGAGFGWRDVTATKLGASYAYSDALTLRAGYNHSTQPIRQTDTLFNILAPGVIQDHFTLGGTWVLANKSEVSLSYIHAFEEKVHGNGSLQGFGGGEANLKMYQDSLGIAYGWQL</sequence>
<keyword evidence="6" id="KW-0472">Membrane</keyword>
<dbReference type="EMBL" id="CP002056">
    <property type="protein sequence ID" value="ADI30415.1"/>
    <property type="molecule type" value="Genomic_DNA"/>
</dbReference>
<name>D7DKG9_METV0</name>
<keyword evidence="10" id="KW-1185">Reference proteome</keyword>
<evidence type="ECO:0000256" key="3">
    <source>
        <dbReference type="ARBA" id="ARBA00022452"/>
    </source>
</evidence>
<dbReference type="STRING" id="666681.M301_2043"/>
<evidence type="ECO:0000313" key="9">
    <source>
        <dbReference type="EMBL" id="ADI30415.1"/>
    </source>
</evidence>
<evidence type="ECO:0000256" key="4">
    <source>
        <dbReference type="ARBA" id="ARBA00022692"/>
    </source>
</evidence>
<dbReference type="RefSeq" id="WP_013148727.1">
    <property type="nucleotide sequence ID" value="NC_014207.1"/>
</dbReference>
<dbReference type="PANTHER" id="PTHR35093:SF8">
    <property type="entry name" value="OUTER MEMBRANE PROTEIN NMB0088-RELATED"/>
    <property type="match status" value="1"/>
</dbReference>
<protein>
    <submittedName>
        <fullName evidence="9">Membrane protein involved in aromatic hydrocarbon degradation</fullName>
    </submittedName>
</protein>
<dbReference type="SUPFAM" id="SSF56935">
    <property type="entry name" value="Porins"/>
    <property type="match status" value="1"/>
</dbReference>
<dbReference type="InterPro" id="IPR005017">
    <property type="entry name" value="OMPP1/FadL/TodX"/>
</dbReference>
<dbReference type="GO" id="GO:0009279">
    <property type="term" value="C:cell outer membrane"/>
    <property type="evidence" value="ECO:0007669"/>
    <property type="project" value="UniProtKB-SubCell"/>
</dbReference>
<gene>
    <name evidence="9" type="ordered locus">M301_2043</name>
</gene>